<evidence type="ECO:0000313" key="2">
    <source>
        <dbReference type="Proteomes" id="UP000249754"/>
    </source>
</evidence>
<dbReference type="Proteomes" id="UP000249754">
    <property type="component" value="Unassembled WGS sequence"/>
</dbReference>
<accession>A0A327SG52</accession>
<gene>
    <name evidence="1" type="ORF">LY11_03400</name>
</gene>
<sequence length="420" mass="49466">MIEVLTRLQTYADAFGELKDFSLKDSDYAEKETGLKDTWSAFSERLQQRIGEQDTEEKLSVLIKITQDRLTEFADQVFEYYKGVEASTTGFEVRMKKLFNDIENEVVRILEFLKMNFSKSFNFYGKVPRWVFYVNKDVGSKKNLIISGLQSKAVNNDLILLIHDFLNHFQETEAYSTRNWHQYVYYTRVVNRLCRFVDSPDTEEDTLRLIKLLIGYNFNTLTFYEFMLEFVSGIVDPHAPYEEQEIELLHLLKIIENIRPEIRKGYNPEVPTLLESVSGSIRRELELITKMKEVQAPAILNGTANKKSWYYFEVATSIEELIFLIKVMVGVRFIKTDSNANLYRFVERHIRTDRTANASPQYMRNIFSPSWVFHSKVIRKVRAWLMSMVNYIDTHFAEQLKVFLLIWFLRDPAILDLLIA</sequence>
<organism evidence="1 2">
    <name type="scientific">Pedobacter cryoconitis</name>
    <dbReference type="NCBI Taxonomy" id="188932"/>
    <lineage>
        <taxon>Bacteria</taxon>
        <taxon>Pseudomonadati</taxon>
        <taxon>Bacteroidota</taxon>
        <taxon>Sphingobacteriia</taxon>
        <taxon>Sphingobacteriales</taxon>
        <taxon>Sphingobacteriaceae</taxon>
        <taxon>Pedobacter</taxon>
    </lineage>
</organism>
<protein>
    <submittedName>
        <fullName evidence="1">Uncharacterized protein</fullName>
    </submittedName>
</protein>
<name>A0A327SG52_9SPHI</name>
<comment type="caution">
    <text evidence="1">The sequence shown here is derived from an EMBL/GenBank/DDBJ whole genome shotgun (WGS) entry which is preliminary data.</text>
</comment>
<dbReference type="RefSeq" id="WP_111634820.1">
    <property type="nucleotide sequence ID" value="NZ_QLLR01000019.1"/>
</dbReference>
<dbReference type="AlphaFoldDB" id="A0A327SG52"/>
<evidence type="ECO:0000313" key="1">
    <source>
        <dbReference type="EMBL" id="RAJ28080.1"/>
    </source>
</evidence>
<reference evidence="1 2" key="1">
    <citation type="submission" date="2018-06" db="EMBL/GenBank/DDBJ databases">
        <title>Genomic Encyclopedia of Archaeal and Bacterial Type Strains, Phase II (KMG-II): from individual species to whole genera.</title>
        <authorList>
            <person name="Goeker M."/>
        </authorList>
    </citation>
    <scope>NUCLEOTIDE SEQUENCE [LARGE SCALE GENOMIC DNA]</scope>
    <source>
        <strain evidence="1 2">DSM 14825</strain>
    </source>
</reference>
<dbReference type="OrthoDB" id="749529at2"/>
<proteinExistence type="predicted"/>
<dbReference type="EMBL" id="QLLR01000019">
    <property type="protein sequence ID" value="RAJ28080.1"/>
    <property type="molecule type" value="Genomic_DNA"/>
</dbReference>